<gene>
    <name evidence="3" type="ORF">ASPZODRAFT_128937</name>
</gene>
<evidence type="ECO:0000313" key="4">
    <source>
        <dbReference type="Proteomes" id="UP000184188"/>
    </source>
</evidence>
<dbReference type="EMBL" id="KV878337">
    <property type="protein sequence ID" value="OJJ50321.1"/>
    <property type="molecule type" value="Genomic_DNA"/>
</dbReference>
<dbReference type="RefSeq" id="XP_022584831.1">
    <property type="nucleotide sequence ID" value="XM_022722156.1"/>
</dbReference>
<protein>
    <recommendedName>
        <fullName evidence="5">ASST-domain-containing protein</fullName>
    </recommendedName>
</protein>
<feature type="transmembrane region" description="Helical" evidence="1">
    <location>
        <begin position="569"/>
        <end position="588"/>
    </location>
</feature>
<dbReference type="PANTHER" id="PTHR35340:SF8">
    <property type="entry name" value="ASST-DOMAIN-CONTAINING PROTEIN"/>
    <property type="match status" value="1"/>
</dbReference>
<dbReference type="InterPro" id="IPR053143">
    <property type="entry name" value="Arylsulfate_ST"/>
</dbReference>
<dbReference type="Proteomes" id="UP000184188">
    <property type="component" value="Unassembled WGS sequence"/>
</dbReference>
<keyword evidence="4" id="KW-1185">Reference proteome</keyword>
<sequence length="613" mass="69216">MSKFSLYSLVGLLVGTYAYDWPTDGSDLQTFVTMPDVYTIQWNITHYDRERAAPGYWFIAPYATYTPEPASKIWQPHQVGSQIYDSDGELVWVHMNNYDGDNRNEMDFRVQDGQDGEKLLTMIVKMGFNSHKSGAWDKGTAIIMNDRYEVIHRLHEPDEFSEFNAHEFQLTDGGRSALATPYWGLHVPLTDWGRPEEESWVAAGGIIELDVTDSAVLFQWNSINHIPLSESVHLGPETAIDPQPNGLDYIHVNSVDKLHGNYLLSSRFTSTIYCISGIDKQILWRLGGKFSDFTQDFTFSKQHHARFISGNDTHTVISFMNNASDDWSNDEPTSSAMYVQLNTVTMTATVLHSYPRPDGQLSRMRGSNQLLPNGNVFVSWSEDGYQSEFAEDGTLLMEARFSSKRFNTYRAFKHEWVGRPTYPPTLVAHVHGTGADTGFTTVFHISWNGATEVKLWRFFARDSQSGDPVYIGNATRSGFETIFTTKGYLDWVCAEAINAQGISMGWSKVSRSRFPDLPRHVSPADYLGVTPDDPTVLYAKSSATSSSSNHFMKTIESIKNTQPTQTTTLYIALAAITLSGLTFLVLLFKNLPFFHRRKYQLVRSDEEGSIHSN</sequence>
<organism evidence="3 4">
    <name type="scientific">Penicilliopsis zonata CBS 506.65</name>
    <dbReference type="NCBI Taxonomy" id="1073090"/>
    <lineage>
        <taxon>Eukaryota</taxon>
        <taxon>Fungi</taxon>
        <taxon>Dikarya</taxon>
        <taxon>Ascomycota</taxon>
        <taxon>Pezizomycotina</taxon>
        <taxon>Eurotiomycetes</taxon>
        <taxon>Eurotiomycetidae</taxon>
        <taxon>Eurotiales</taxon>
        <taxon>Aspergillaceae</taxon>
        <taxon>Penicilliopsis</taxon>
    </lineage>
</organism>
<evidence type="ECO:0000313" key="3">
    <source>
        <dbReference type="EMBL" id="OJJ50321.1"/>
    </source>
</evidence>
<evidence type="ECO:0000256" key="1">
    <source>
        <dbReference type="SAM" id="Phobius"/>
    </source>
</evidence>
<evidence type="ECO:0008006" key="5">
    <source>
        <dbReference type="Google" id="ProtNLM"/>
    </source>
</evidence>
<dbReference type="Pfam" id="PF14269">
    <property type="entry name" value="Arylsulfotran_2"/>
    <property type="match status" value="1"/>
</dbReference>
<name>A0A1L9ST81_9EURO</name>
<accession>A0A1L9ST81</accession>
<keyword evidence="2" id="KW-0732">Signal</keyword>
<proteinExistence type="predicted"/>
<dbReference type="STRING" id="1073090.A0A1L9ST81"/>
<dbReference type="InterPro" id="IPR039535">
    <property type="entry name" value="ASST-like"/>
</dbReference>
<keyword evidence="1" id="KW-0812">Transmembrane</keyword>
<reference evidence="4" key="1">
    <citation type="journal article" date="2017" name="Genome Biol.">
        <title>Comparative genomics reveals high biological diversity and specific adaptations in the industrially and medically important fungal genus Aspergillus.</title>
        <authorList>
            <person name="de Vries R.P."/>
            <person name="Riley R."/>
            <person name="Wiebenga A."/>
            <person name="Aguilar-Osorio G."/>
            <person name="Amillis S."/>
            <person name="Uchima C.A."/>
            <person name="Anderluh G."/>
            <person name="Asadollahi M."/>
            <person name="Askin M."/>
            <person name="Barry K."/>
            <person name="Battaglia E."/>
            <person name="Bayram O."/>
            <person name="Benocci T."/>
            <person name="Braus-Stromeyer S.A."/>
            <person name="Caldana C."/>
            <person name="Canovas D."/>
            <person name="Cerqueira G.C."/>
            <person name="Chen F."/>
            <person name="Chen W."/>
            <person name="Choi C."/>
            <person name="Clum A."/>
            <person name="Dos Santos R.A."/>
            <person name="Damasio A.R."/>
            <person name="Diallinas G."/>
            <person name="Emri T."/>
            <person name="Fekete E."/>
            <person name="Flipphi M."/>
            <person name="Freyberg S."/>
            <person name="Gallo A."/>
            <person name="Gournas C."/>
            <person name="Habgood R."/>
            <person name="Hainaut M."/>
            <person name="Harispe M.L."/>
            <person name="Henrissat B."/>
            <person name="Hilden K.S."/>
            <person name="Hope R."/>
            <person name="Hossain A."/>
            <person name="Karabika E."/>
            <person name="Karaffa L."/>
            <person name="Karanyi Z."/>
            <person name="Krasevec N."/>
            <person name="Kuo A."/>
            <person name="Kusch H."/>
            <person name="LaButti K."/>
            <person name="Lagendijk E.L."/>
            <person name="Lapidus A."/>
            <person name="Levasseur A."/>
            <person name="Lindquist E."/>
            <person name="Lipzen A."/>
            <person name="Logrieco A.F."/>
            <person name="MacCabe A."/>
            <person name="Maekelae M.R."/>
            <person name="Malavazi I."/>
            <person name="Melin P."/>
            <person name="Meyer V."/>
            <person name="Mielnichuk N."/>
            <person name="Miskei M."/>
            <person name="Molnar A.P."/>
            <person name="Mule G."/>
            <person name="Ngan C.Y."/>
            <person name="Orejas M."/>
            <person name="Orosz E."/>
            <person name="Ouedraogo J.P."/>
            <person name="Overkamp K.M."/>
            <person name="Park H.-S."/>
            <person name="Perrone G."/>
            <person name="Piumi F."/>
            <person name="Punt P.J."/>
            <person name="Ram A.F."/>
            <person name="Ramon A."/>
            <person name="Rauscher S."/>
            <person name="Record E."/>
            <person name="Riano-Pachon D.M."/>
            <person name="Robert V."/>
            <person name="Roehrig J."/>
            <person name="Ruller R."/>
            <person name="Salamov A."/>
            <person name="Salih N.S."/>
            <person name="Samson R.A."/>
            <person name="Sandor E."/>
            <person name="Sanguinetti M."/>
            <person name="Schuetze T."/>
            <person name="Sepcic K."/>
            <person name="Shelest E."/>
            <person name="Sherlock G."/>
            <person name="Sophianopoulou V."/>
            <person name="Squina F.M."/>
            <person name="Sun H."/>
            <person name="Susca A."/>
            <person name="Todd R.B."/>
            <person name="Tsang A."/>
            <person name="Unkles S.E."/>
            <person name="van de Wiele N."/>
            <person name="van Rossen-Uffink D."/>
            <person name="Oliveira J.V."/>
            <person name="Vesth T.C."/>
            <person name="Visser J."/>
            <person name="Yu J.-H."/>
            <person name="Zhou M."/>
            <person name="Andersen M.R."/>
            <person name="Archer D.B."/>
            <person name="Baker S.E."/>
            <person name="Benoit I."/>
            <person name="Brakhage A.A."/>
            <person name="Braus G.H."/>
            <person name="Fischer R."/>
            <person name="Frisvad J.C."/>
            <person name="Goldman G.H."/>
            <person name="Houbraken J."/>
            <person name="Oakley B."/>
            <person name="Pocsi I."/>
            <person name="Scazzocchio C."/>
            <person name="Seiboth B."/>
            <person name="vanKuyk P.A."/>
            <person name="Wortman J."/>
            <person name="Dyer P.S."/>
            <person name="Grigoriev I.V."/>
        </authorList>
    </citation>
    <scope>NUCLEOTIDE SEQUENCE [LARGE SCALE GENOMIC DNA]</scope>
    <source>
        <strain evidence="4">CBS 506.65</strain>
    </source>
</reference>
<evidence type="ECO:0000256" key="2">
    <source>
        <dbReference type="SAM" id="SignalP"/>
    </source>
</evidence>
<feature type="signal peptide" evidence="2">
    <location>
        <begin position="1"/>
        <end position="18"/>
    </location>
</feature>
<keyword evidence="1" id="KW-1133">Transmembrane helix</keyword>
<keyword evidence="1" id="KW-0472">Membrane</keyword>
<dbReference type="OrthoDB" id="5427350at2759"/>
<dbReference type="VEuPathDB" id="FungiDB:ASPZODRAFT_128937"/>
<dbReference type="PANTHER" id="PTHR35340">
    <property type="entry name" value="PQQ ENZYME REPEAT PROTEIN-RELATED"/>
    <property type="match status" value="1"/>
</dbReference>
<dbReference type="GeneID" id="34608621"/>
<dbReference type="AlphaFoldDB" id="A0A1L9ST81"/>
<feature type="chain" id="PRO_5012769971" description="ASST-domain-containing protein" evidence="2">
    <location>
        <begin position="19"/>
        <end position="613"/>
    </location>
</feature>